<organism evidence="1 2">
    <name type="scientific">Trichoderma simmonsii</name>
    <dbReference type="NCBI Taxonomy" id="1491479"/>
    <lineage>
        <taxon>Eukaryota</taxon>
        <taxon>Fungi</taxon>
        <taxon>Dikarya</taxon>
        <taxon>Ascomycota</taxon>
        <taxon>Pezizomycotina</taxon>
        <taxon>Sordariomycetes</taxon>
        <taxon>Hypocreomycetidae</taxon>
        <taxon>Hypocreales</taxon>
        <taxon>Hypocreaceae</taxon>
        <taxon>Trichoderma</taxon>
    </lineage>
</organism>
<proteinExistence type="predicted"/>
<accession>A0A8G0L738</accession>
<dbReference type="EMBL" id="CP075865">
    <property type="protein sequence ID" value="QYS95382.1"/>
    <property type="molecule type" value="Genomic_DNA"/>
</dbReference>
<name>A0A8G0L738_9HYPO</name>
<reference evidence="1 2" key="1">
    <citation type="journal article" date="2021" name="BMC Genomics">
        <title>Telomere-to-telomere genome assembly of asparaginase-producing Trichoderma simmonsii.</title>
        <authorList>
            <person name="Chung D."/>
            <person name="Kwon Y.M."/>
            <person name="Yang Y."/>
        </authorList>
    </citation>
    <scope>NUCLEOTIDE SEQUENCE [LARGE SCALE GENOMIC DNA]</scope>
    <source>
        <strain evidence="1 2">GH-Sj1</strain>
    </source>
</reference>
<evidence type="ECO:0000313" key="1">
    <source>
        <dbReference type="EMBL" id="QYS95382.1"/>
    </source>
</evidence>
<gene>
    <name evidence="1" type="ORF">H0G86_002674</name>
</gene>
<evidence type="ECO:0000313" key="2">
    <source>
        <dbReference type="Proteomes" id="UP000826661"/>
    </source>
</evidence>
<dbReference type="Proteomes" id="UP000826661">
    <property type="component" value="Chromosome II"/>
</dbReference>
<dbReference type="AlphaFoldDB" id="A0A8G0L738"/>
<sequence>MSVLKALTSPPYRMKVLMSVKLQADPSFVVAIFGSSELKRDIERRTERDSDLQQATFRTSLLFALLFRFSFSCFMLTSTYSSAHFSHAFCPFSHLPISFPPLLLGRVQIT</sequence>
<protein>
    <submittedName>
        <fullName evidence="1">Uncharacterized protein</fullName>
    </submittedName>
</protein>
<keyword evidence="2" id="KW-1185">Reference proteome</keyword>